<keyword evidence="6 7" id="KW-0472">Membrane</keyword>
<dbReference type="PANTHER" id="PTHR43731">
    <property type="entry name" value="RHOMBOID PROTEASE"/>
    <property type="match status" value="1"/>
</dbReference>
<keyword evidence="4 9" id="KW-0378">Hydrolase</keyword>
<gene>
    <name evidence="9" type="primary">gluP</name>
    <name evidence="9" type="ORF">NCTC11862_01033</name>
</gene>
<proteinExistence type="inferred from homology"/>
<dbReference type="InterPro" id="IPR050925">
    <property type="entry name" value="Rhomboid_protease_S54"/>
</dbReference>
<feature type="domain" description="Peptidase S54 rhomboid" evidence="8">
    <location>
        <begin position="65"/>
        <end position="192"/>
    </location>
</feature>
<evidence type="ECO:0000256" key="3">
    <source>
        <dbReference type="ARBA" id="ARBA00022692"/>
    </source>
</evidence>
<dbReference type="GO" id="GO:0004252">
    <property type="term" value="F:serine-type endopeptidase activity"/>
    <property type="evidence" value="ECO:0007669"/>
    <property type="project" value="InterPro"/>
</dbReference>
<dbReference type="SUPFAM" id="SSF144091">
    <property type="entry name" value="Rhomboid-like"/>
    <property type="match status" value="1"/>
</dbReference>
<feature type="transmembrane region" description="Helical" evidence="7">
    <location>
        <begin position="102"/>
        <end position="121"/>
    </location>
</feature>
<evidence type="ECO:0000256" key="4">
    <source>
        <dbReference type="ARBA" id="ARBA00022801"/>
    </source>
</evidence>
<feature type="transmembrane region" description="Helical" evidence="7">
    <location>
        <begin position="12"/>
        <end position="33"/>
    </location>
</feature>
<dbReference type="Pfam" id="PF01694">
    <property type="entry name" value="Rhomboid"/>
    <property type="match status" value="1"/>
</dbReference>
<organism evidence="9 10">
    <name type="scientific">Corynebacterium pilosum</name>
    <dbReference type="NCBI Taxonomy" id="35756"/>
    <lineage>
        <taxon>Bacteria</taxon>
        <taxon>Bacillati</taxon>
        <taxon>Actinomycetota</taxon>
        <taxon>Actinomycetes</taxon>
        <taxon>Mycobacteriales</taxon>
        <taxon>Corynebacteriaceae</taxon>
        <taxon>Corynebacterium</taxon>
    </lineage>
</organism>
<evidence type="ECO:0000256" key="5">
    <source>
        <dbReference type="ARBA" id="ARBA00022989"/>
    </source>
</evidence>
<evidence type="ECO:0000256" key="1">
    <source>
        <dbReference type="ARBA" id="ARBA00004141"/>
    </source>
</evidence>
<evidence type="ECO:0000256" key="6">
    <source>
        <dbReference type="ARBA" id="ARBA00023136"/>
    </source>
</evidence>
<feature type="transmembrane region" description="Helical" evidence="7">
    <location>
        <begin position="127"/>
        <end position="144"/>
    </location>
</feature>
<dbReference type="Proteomes" id="UP000254467">
    <property type="component" value="Unassembled WGS sequence"/>
</dbReference>
<dbReference type="AlphaFoldDB" id="A0A376CMB6"/>
<feature type="transmembrane region" description="Helical" evidence="7">
    <location>
        <begin position="156"/>
        <end position="178"/>
    </location>
</feature>
<evidence type="ECO:0000313" key="10">
    <source>
        <dbReference type="Proteomes" id="UP000254467"/>
    </source>
</evidence>
<dbReference type="RefSeq" id="WP_018581841.1">
    <property type="nucleotide sequence ID" value="NZ_UFXQ01000001.1"/>
</dbReference>
<keyword evidence="10" id="KW-1185">Reference proteome</keyword>
<name>A0A376CMB6_9CORY</name>
<accession>A0A376CMB6</accession>
<keyword evidence="3 7" id="KW-0812">Transmembrane</keyword>
<comment type="subcellular location">
    <subcellularLocation>
        <location evidence="1">Membrane</location>
        <topology evidence="1">Multi-pass membrane protein</topology>
    </subcellularLocation>
</comment>
<reference evidence="9 10" key="1">
    <citation type="submission" date="2018-06" db="EMBL/GenBank/DDBJ databases">
        <authorList>
            <consortium name="Pathogen Informatics"/>
            <person name="Doyle S."/>
        </authorList>
    </citation>
    <scope>NUCLEOTIDE SEQUENCE [LARGE SCALE GENOMIC DNA]</scope>
    <source>
        <strain evidence="9 10">NCTC11862</strain>
    </source>
</reference>
<evidence type="ECO:0000313" key="9">
    <source>
        <dbReference type="EMBL" id="STC69249.1"/>
    </source>
</evidence>
<dbReference type="Gene3D" id="1.20.1540.10">
    <property type="entry name" value="Rhomboid-like"/>
    <property type="match status" value="1"/>
</dbReference>
<dbReference type="EC" id="3.4.21.105" evidence="9"/>
<comment type="similarity">
    <text evidence="2">Belongs to the peptidase S54 family.</text>
</comment>
<protein>
    <submittedName>
        <fullName evidence="9">Transmembrane protein, rhomboid family</fullName>
        <ecNumber evidence="9">3.4.21.105</ecNumber>
    </submittedName>
</protein>
<sequence>MRTDNWLTNLRRTAPATCIFTIICTAVYLITAVQARSLESVWTSDLGTRMVLWGPFVQGESFGALRALTAVFMHLDIGHLAFNLFFLLLVGAEVERFVGTRAYSAAFIAGGLGGSAAVLLMDFNTPTAGASGALYALMAVLVAIASRRSTDLRGPLVLVGANVIYSLISPGVSLWGHLGGLAAGAVMAWPLTSPKESVRIGAAVATGVVAAAIVLVIAM</sequence>
<dbReference type="STRING" id="35756.GCA_001044155_00273"/>
<dbReference type="EMBL" id="UFXQ01000001">
    <property type="protein sequence ID" value="STC69249.1"/>
    <property type="molecule type" value="Genomic_DNA"/>
</dbReference>
<evidence type="ECO:0000256" key="7">
    <source>
        <dbReference type="SAM" id="Phobius"/>
    </source>
</evidence>
<feature type="transmembrane region" description="Helical" evidence="7">
    <location>
        <begin position="198"/>
        <end position="218"/>
    </location>
</feature>
<evidence type="ECO:0000259" key="8">
    <source>
        <dbReference type="Pfam" id="PF01694"/>
    </source>
</evidence>
<evidence type="ECO:0000256" key="2">
    <source>
        <dbReference type="ARBA" id="ARBA00009045"/>
    </source>
</evidence>
<dbReference type="InterPro" id="IPR035952">
    <property type="entry name" value="Rhomboid-like_sf"/>
</dbReference>
<dbReference type="OrthoDB" id="9807874at2"/>
<keyword evidence="5 7" id="KW-1133">Transmembrane helix</keyword>
<dbReference type="PANTHER" id="PTHR43731:SF14">
    <property type="entry name" value="PRESENILIN-ASSOCIATED RHOMBOID-LIKE PROTEIN, MITOCHONDRIAL"/>
    <property type="match status" value="1"/>
</dbReference>
<feature type="transmembrane region" description="Helical" evidence="7">
    <location>
        <begin position="71"/>
        <end position="90"/>
    </location>
</feature>
<dbReference type="GO" id="GO:0016020">
    <property type="term" value="C:membrane"/>
    <property type="evidence" value="ECO:0007669"/>
    <property type="project" value="UniProtKB-SubCell"/>
</dbReference>
<dbReference type="InterPro" id="IPR022764">
    <property type="entry name" value="Peptidase_S54_rhomboid_dom"/>
</dbReference>